<evidence type="ECO:0000313" key="1">
    <source>
        <dbReference type="EMBL" id="MEF3366961.1"/>
    </source>
</evidence>
<comment type="caution">
    <text evidence="1">The sequence shown here is derived from an EMBL/GenBank/DDBJ whole genome shotgun (WGS) entry which is preliminary data.</text>
</comment>
<reference evidence="1 2" key="1">
    <citation type="submission" date="2024-02" db="EMBL/GenBank/DDBJ databases">
        <authorList>
            <person name="Grouzdev D."/>
        </authorList>
    </citation>
    <scope>NUCLEOTIDE SEQUENCE [LARGE SCALE GENOMIC DNA]</scope>
    <source>
        <strain evidence="1 2">9N</strain>
    </source>
</reference>
<dbReference type="EMBL" id="JAZHYN010000028">
    <property type="protein sequence ID" value="MEF3366961.1"/>
    <property type="molecule type" value="Genomic_DNA"/>
</dbReference>
<protein>
    <submittedName>
        <fullName evidence="1">Uncharacterized protein</fullName>
    </submittedName>
</protein>
<sequence length="130" mass="14452">MLESRLTTARDNVLRLSLSGGLAICAAPAPAQISVRPEALTHYSYCISQAKDRASVFLLDRGTLYRCRDDIAVSYFNYLGRQKAPERRVVEPEGVFIYRMIAGVGKCWNMIQDPAGLPTSVYGCDVYVEL</sequence>
<keyword evidence="2" id="KW-1185">Reference proteome</keyword>
<organism evidence="1 2">
    <name type="scientific">Methylocystis borbori</name>
    <dbReference type="NCBI Taxonomy" id="3118750"/>
    <lineage>
        <taxon>Bacteria</taxon>
        <taxon>Pseudomonadati</taxon>
        <taxon>Pseudomonadota</taxon>
        <taxon>Alphaproteobacteria</taxon>
        <taxon>Hyphomicrobiales</taxon>
        <taxon>Methylocystaceae</taxon>
        <taxon>Methylocystis</taxon>
    </lineage>
</organism>
<name>A0ABU7XHU6_9HYPH</name>
<proteinExistence type="predicted"/>
<dbReference type="RefSeq" id="WP_332081983.1">
    <property type="nucleotide sequence ID" value="NZ_JAZHYN010000028.1"/>
</dbReference>
<dbReference type="Proteomes" id="UP001350748">
    <property type="component" value="Unassembled WGS sequence"/>
</dbReference>
<gene>
    <name evidence="1" type="ORF">V3H18_10490</name>
</gene>
<accession>A0ABU7XHU6</accession>
<evidence type="ECO:0000313" key="2">
    <source>
        <dbReference type="Proteomes" id="UP001350748"/>
    </source>
</evidence>